<evidence type="ECO:0000256" key="1">
    <source>
        <dbReference type="SAM" id="MobiDB-lite"/>
    </source>
</evidence>
<dbReference type="EMBL" id="LGTL01000002">
    <property type="protein sequence ID" value="KPA85087.1"/>
    <property type="molecule type" value="Genomic_DNA"/>
</dbReference>
<dbReference type="Proteomes" id="UP000037923">
    <property type="component" value="Unassembled WGS sequence"/>
</dbReference>
<reference evidence="2 3" key="1">
    <citation type="submission" date="2015-07" db="EMBL/GenBank/DDBJ databases">
        <title>High-quality genome of monoxenous trypanosomatid Leptomonas pyrrhocoris.</title>
        <authorList>
            <person name="Flegontov P."/>
            <person name="Butenko A."/>
            <person name="Firsov S."/>
            <person name="Vlcek C."/>
            <person name="Logacheva M.D."/>
            <person name="Field M."/>
            <person name="Filatov D."/>
            <person name="Flegontova O."/>
            <person name="Gerasimov E."/>
            <person name="Jackson A.P."/>
            <person name="Kelly S."/>
            <person name="Opperdoes F."/>
            <person name="O'Reilly A."/>
            <person name="Votypka J."/>
            <person name="Yurchenko V."/>
            <person name="Lukes J."/>
        </authorList>
    </citation>
    <scope>NUCLEOTIDE SEQUENCE [LARGE SCALE GENOMIC DNA]</scope>
    <source>
        <strain evidence="2">H10</strain>
    </source>
</reference>
<proteinExistence type="predicted"/>
<protein>
    <submittedName>
        <fullName evidence="2">Uncharacterized protein</fullName>
    </submittedName>
</protein>
<gene>
    <name evidence="2" type="ORF">ABB37_01494</name>
</gene>
<name>A0A0M9G938_LEPPY</name>
<dbReference type="OMA" id="IQMETMA"/>
<feature type="region of interest" description="Disordered" evidence="1">
    <location>
        <begin position="611"/>
        <end position="657"/>
    </location>
</feature>
<dbReference type="EMBL" id="LGTL01000002">
    <property type="protein sequence ID" value="KPA85086.1"/>
    <property type="molecule type" value="Genomic_DNA"/>
</dbReference>
<evidence type="ECO:0000313" key="2">
    <source>
        <dbReference type="EMBL" id="KPA85086.1"/>
    </source>
</evidence>
<dbReference type="VEuPathDB" id="TriTrypDB:LpyrH10_02_4680"/>
<keyword evidence="3" id="KW-1185">Reference proteome</keyword>
<accession>A0A0M9G938</accession>
<feature type="region of interest" description="Disordered" evidence="1">
    <location>
        <begin position="295"/>
        <end position="318"/>
    </location>
</feature>
<sequence>MNTHTLPPLLPASEPGRAAVASTLPLPTRRAAADDTCTPQRKAYMAVNHLSTSRAVAEAQTHSAIGNAAADEGEVRAETQSNESTSPQSCEMNNADSSPRAATVLQAKLQYALWLDQLTSCVHAESCARAGLRCVEAETREALWLTHQHARTTVAIREEYAQRSRELLGARTALQRAFQHNPSANVIKREERRARHAIKLDAMSSFQLLCVAESTDHMRLSARQLVAERKDATSLKKTAQSVRALELELASRSYYAIPAFHSSLHDLTLIAEGRSPHDAPDDTPLESWRRRYGKQREVSSAPTAVKTQPPPTCGPSDQSTVKIGELYARRHLRYDEEKERLFLEWWKGVGDIWCTQEAPARQQLRQLHAFVASPVRMQAVVVLQRWWRMLRFHLWSQHRQEKLVASLAALPHRHSTDHCRRHLRALETAVGLAGRDKDGGNSDADVAGLLAGLITAATHPRRYRRELDLYTDTLLRKVRAFCTGLGIAPASLISVTGAKEECSLQEDPGQLRLLSHGARERRRLSGDMWRQPRWPLHSMLQSRDVISRKNERHTRVHPATVESVVHGGPAGLADLHVAQQAMAEEAAKAYQRITHQEELERRVWTLSFSTQDASLPSSTSAHCARSPENETSSRAGDAMPSSTPGASTHIVEGPSRSAHTVVSSAAISCSTPSFSSFSVDARPESAEERQCVQRATEAFPMSQRECRDNACVAMSNPAKETSADPTSEAVCQYGAAFDKAAESVCTEQYTTVQQRFTALNASTLNAIRAFIENALNEKADMAAEESEARHYLMFGQESNCFVLQYRFTSLEGAERSLLTEAQEREADIIYDCFNEHLRLLQLE</sequence>
<feature type="region of interest" description="Disordered" evidence="1">
    <location>
        <begin position="70"/>
        <end position="97"/>
    </location>
</feature>
<comment type="caution">
    <text evidence="2">The sequence shown here is derived from an EMBL/GenBank/DDBJ whole genome shotgun (WGS) entry which is preliminary data.</text>
</comment>
<feature type="compositionally biased region" description="Polar residues" evidence="1">
    <location>
        <begin position="611"/>
        <end position="621"/>
    </location>
</feature>
<dbReference type="RefSeq" id="XP_015663526.1">
    <property type="nucleotide sequence ID" value="XM_015798006.1"/>
</dbReference>
<feature type="compositionally biased region" description="Polar residues" evidence="1">
    <location>
        <begin position="629"/>
        <end position="646"/>
    </location>
</feature>
<dbReference type="AlphaFoldDB" id="A0A0M9G938"/>
<evidence type="ECO:0000313" key="3">
    <source>
        <dbReference type="Proteomes" id="UP000037923"/>
    </source>
</evidence>
<feature type="compositionally biased region" description="Polar residues" evidence="1">
    <location>
        <begin position="78"/>
        <end position="97"/>
    </location>
</feature>
<dbReference type="GeneID" id="26901789"/>
<dbReference type="OrthoDB" id="265251at2759"/>
<organism evidence="2 3">
    <name type="scientific">Leptomonas pyrrhocoris</name>
    <name type="common">Firebug parasite</name>
    <dbReference type="NCBI Taxonomy" id="157538"/>
    <lineage>
        <taxon>Eukaryota</taxon>
        <taxon>Discoba</taxon>
        <taxon>Euglenozoa</taxon>
        <taxon>Kinetoplastea</taxon>
        <taxon>Metakinetoplastina</taxon>
        <taxon>Trypanosomatida</taxon>
        <taxon>Trypanosomatidae</taxon>
        <taxon>Leishmaniinae</taxon>
        <taxon>Leptomonas</taxon>
    </lineage>
</organism>
<dbReference type="RefSeq" id="XP_015663525.1">
    <property type="nucleotide sequence ID" value="XM_015798005.1"/>
</dbReference>